<keyword evidence="2" id="KW-0812">Transmembrane</keyword>
<keyword evidence="2" id="KW-1133">Transmembrane helix</keyword>
<accession>A0A4V4NG81</accession>
<keyword evidence="2" id="KW-0472">Membrane</keyword>
<feature type="compositionally biased region" description="Basic and acidic residues" evidence="1">
    <location>
        <begin position="13"/>
        <end position="29"/>
    </location>
</feature>
<evidence type="ECO:0000313" key="4">
    <source>
        <dbReference type="Proteomes" id="UP000307173"/>
    </source>
</evidence>
<protein>
    <submittedName>
        <fullName evidence="3">Uncharacterized protein</fullName>
    </submittedName>
</protein>
<sequence length="267" mass="28851">MDEPLPLPYLDRTSVRHEKHTESVKREGESGGSGSSGIRRKIEVGEPLPLGYNGKGKGKGKGKERVRVKLDLGEPLPLDNSVSEESFEDKEKSNVGFDEERGKPVKQKSKVLYDFGPPLPLDYGTRVRRGNVTSHLSDEEGSEVEIVTSSPVESCTVEETVDMVSLTEEVLRIAGQNEGDPVQEIKGLIEDGKRGGEYRLAVLRAQRIARRQVGVFEEVLKTEIGRRSGRLIGVGVGVGVSAGVGFGVGVVVLVLTVLASVSYVLAD</sequence>
<comment type="caution">
    <text evidence="3">The sequence shown here is derived from an EMBL/GenBank/DDBJ whole genome shotgun (WGS) entry which is preliminary data.</text>
</comment>
<evidence type="ECO:0000256" key="2">
    <source>
        <dbReference type="SAM" id="Phobius"/>
    </source>
</evidence>
<feature type="transmembrane region" description="Helical" evidence="2">
    <location>
        <begin position="231"/>
        <end position="264"/>
    </location>
</feature>
<reference evidence="3 4" key="1">
    <citation type="journal article" date="2019" name="Front. Genet.">
        <title>Whole-Genome Sequencing of the Opportunistic Yeast Pathogen Candida inconspicua Uncovers Its Hybrid Origin.</title>
        <authorList>
            <person name="Mixao V."/>
            <person name="Hansen A.P."/>
            <person name="Saus E."/>
            <person name="Boekhout T."/>
            <person name="Lass-Florl C."/>
            <person name="Gabaldon T."/>
        </authorList>
    </citation>
    <scope>NUCLEOTIDE SEQUENCE [LARGE SCALE GENOMIC DNA]</scope>
    <source>
        <strain evidence="3 4">CBS 180</strain>
    </source>
</reference>
<evidence type="ECO:0000256" key="1">
    <source>
        <dbReference type="SAM" id="MobiDB-lite"/>
    </source>
</evidence>
<dbReference type="Proteomes" id="UP000307173">
    <property type="component" value="Unassembled WGS sequence"/>
</dbReference>
<dbReference type="EMBL" id="SELW01000071">
    <property type="protein sequence ID" value="TID30980.1"/>
    <property type="molecule type" value="Genomic_DNA"/>
</dbReference>
<feature type="region of interest" description="Disordered" evidence="1">
    <location>
        <begin position="1"/>
        <end position="103"/>
    </location>
</feature>
<name>A0A4V4NG81_9ASCO</name>
<evidence type="ECO:0000313" key="3">
    <source>
        <dbReference type="EMBL" id="TID30980.1"/>
    </source>
</evidence>
<gene>
    <name evidence="3" type="ORF">CANINC_000426</name>
</gene>
<feature type="compositionally biased region" description="Basic and acidic residues" evidence="1">
    <location>
        <begin position="61"/>
        <end position="72"/>
    </location>
</feature>
<organism evidence="3 4">
    <name type="scientific">Pichia inconspicua</name>
    <dbReference type="NCBI Taxonomy" id="52247"/>
    <lineage>
        <taxon>Eukaryota</taxon>
        <taxon>Fungi</taxon>
        <taxon>Dikarya</taxon>
        <taxon>Ascomycota</taxon>
        <taxon>Saccharomycotina</taxon>
        <taxon>Pichiomycetes</taxon>
        <taxon>Pichiales</taxon>
        <taxon>Pichiaceae</taxon>
        <taxon>Pichia</taxon>
    </lineage>
</organism>
<keyword evidence="4" id="KW-1185">Reference proteome</keyword>
<proteinExistence type="predicted"/>
<dbReference type="AlphaFoldDB" id="A0A4V4NG81"/>
<feature type="compositionally biased region" description="Basic and acidic residues" evidence="1">
    <location>
        <begin position="89"/>
        <end position="103"/>
    </location>
</feature>